<dbReference type="EMBL" id="ML975435">
    <property type="protein sequence ID" value="KAF1829585.1"/>
    <property type="molecule type" value="Genomic_DNA"/>
</dbReference>
<keyword evidence="3" id="KW-1185">Reference proteome</keyword>
<organism evidence="2 3">
    <name type="scientific">Decorospora gaudefroyi</name>
    <dbReference type="NCBI Taxonomy" id="184978"/>
    <lineage>
        <taxon>Eukaryota</taxon>
        <taxon>Fungi</taxon>
        <taxon>Dikarya</taxon>
        <taxon>Ascomycota</taxon>
        <taxon>Pezizomycotina</taxon>
        <taxon>Dothideomycetes</taxon>
        <taxon>Pleosporomycetidae</taxon>
        <taxon>Pleosporales</taxon>
        <taxon>Pleosporineae</taxon>
        <taxon>Pleosporaceae</taxon>
        <taxon>Decorospora</taxon>
    </lineage>
</organism>
<feature type="region of interest" description="Disordered" evidence="1">
    <location>
        <begin position="1"/>
        <end position="22"/>
    </location>
</feature>
<name>A0A6A5JXL0_9PLEO</name>
<dbReference type="Proteomes" id="UP000800040">
    <property type="component" value="Unassembled WGS sequence"/>
</dbReference>
<evidence type="ECO:0000256" key="1">
    <source>
        <dbReference type="SAM" id="MobiDB-lite"/>
    </source>
</evidence>
<dbReference type="AlphaFoldDB" id="A0A6A5JXL0"/>
<reference evidence="2" key="1">
    <citation type="submission" date="2020-01" db="EMBL/GenBank/DDBJ databases">
        <authorList>
            <consortium name="DOE Joint Genome Institute"/>
            <person name="Haridas S."/>
            <person name="Albert R."/>
            <person name="Binder M."/>
            <person name="Bloem J."/>
            <person name="Labutti K."/>
            <person name="Salamov A."/>
            <person name="Andreopoulos B."/>
            <person name="Baker S.E."/>
            <person name="Barry K."/>
            <person name="Bills G."/>
            <person name="Bluhm B.H."/>
            <person name="Cannon C."/>
            <person name="Castanera R."/>
            <person name="Culley D.E."/>
            <person name="Daum C."/>
            <person name="Ezra D."/>
            <person name="Gonzalez J.B."/>
            <person name="Henrissat B."/>
            <person name="Kuo A."/>
            <person name="Liang C."/>
            <person name="Lipzen A."/>
            <person name="Lutzoni F."/>
            <person name="Magnuson J."/>
            <person name="Mondo S."/>
            <person name="Nolan M."/>
            <person name="Ohm R."/>
            <person name="Pangilinan J."/>
            <person name="Park H.-J."/>
            <person name="Ramirez L."/>
            <person name="Alfaro M."/>
            <person name="Sun H."/>
            <person name="Tritt A."/>
            <person name="Yoshinaga Y."/>
            <person name="Zwiers L.-H."/>
            <person name="Turgeon B.G."/>
            <person name="Goodwin S.B."/>
            <person name="Spatafora J.W."/>
            <person name="Crous P.W."/>
            <person name="Grigoriev I.V."/>
        </authorList>
    </citation>
    <scope>NUCLEOTIDE SEQUENCE</scope>
    <source>
        <strain evidence="2">P77</strain>
    </source>
</reference>
<protein>
    <submittedName>
        <fullName evidence="2">Uncharacterized protein</fullName>
    </submittedName>
</protein>
<gene>
    <name evidence="2" type="ORF">BDW02DRAFT_583569</name>
</gene>
<proteinExistence type="predicted"/>
<evidence type="ECO:0000313" key="3">
    <source>
        <dbReference type="Proteomes" id="UP000800040"/>
    </source>
</evidence>
<evidence type="ECO:0000313" key="2">
    <source>
        <dbReference type="EMBL" id="KAF1829585.1"/>
    </source>
</evidence>
<sequence>MPLVTWRNYEGSSRHPDPSRTAGSFPDCAAVYRYGFPTHKQFGKERTAIVHIQPHPLLGLLTASPRALTDNQSLQPVGSSKRRPLNRMERAISPVADQRKNCKTVSGLRYQVGGDKLRVLLCGLIYLTRLREESVVKIQSWHQQPILTCACTNSNTFQICIDVGGTLSTSSRSSSRFNTNHAPVTTVNSELHGTQSARPKADSSWIEKSLQWRPHRHHCPDRYNLFDSAVPIGTFPSRTAKGNTVREADTGTTVNFGSLKPGGLPTAWCNAACRAA</sequence>
<accession>A0A6A5JXL0</accession>